<evidence type="ECO:0000313" key="10">
    <source>
        <dbReference type="EMBL" id="LAA66672.1"/>
    </source>
</evidence>
<name>A0A2D4H3Y4_MICCO</name>
<evidence type="ECO:0000256" key="1">
    <source>
        <dbReference type="ARBA" id="ARBA00004123"/>
    </source>
</evidence>
<evidence type="ECO:0000256" key="3">
    <source>
        <dbReference type="ARBA" id="ARBA00019080"/>
    </source>
</evidence>
<dbReference type="GO" id="GO:0005664">
    <property type="term" value="C:nuclear origin of replication recognition complex"/>
    <property type="evidence" value="ECO:0007669"/>
    <property type="project" value="UniProtKB-UniRule"/>
</dbReference>
<comment type="similarity">
    <text evidence="2 6">Belongs to the ORC2 family.</text>
</comment>
<evidence type="ECO:0000256" key="5">
    <source>
        <dbReference type="ARBA" id="ARBA00023242"/>
    </source>
</evidence>
<comment type="subcellular location">
    <subcellularLocation>
        <location evidence="1 6">Nucleus</location>
    </subcellularLocation>
</comment>
<dbReference type="GO" id="GO:0006260">
    <property type="term" value="P:DNA replication"/>
    <property type="evidence" value="ECO:0007669"/>
    <property type="project" value="UniProtKB-UniRule"/>
</dbReference>
<feature type="compositionally biased region" description="Polar residues" evidence="7">
    <location>
        <begin position="203"/>
        <end position="216"/>
    </location>
</feature>
<evidence type="ECO:0000256" key="2">
    <source>
        <dbReference type="ARBA" id="ARBA00007421"/>
    </source>
</evidence>
<dbReference type="InterPro" id="IPR056773">
    <property type="entry name" value="WHD_ORC2"/>
</dbReference>
<reference evidence="10" key="2">
    <citation type="submission" date="2017-11" db="EMBL/GenBank/DDBJ databases">
        <title>Coralsnake Venomics: Analyses of Venom Gland Transcriptomes and Proteomes of Six Brazilian Taxa.</title>
        <authorList>
            <person name="Aird S.D."/>
            <person name="Jorge da Silva N."/>
            <person name="Qiu L."/>
            <person name="Villar-Briones A."/>
            <person name="Aparecida-Saddi V."/>
            <person name="Campos-Telles M.P."/>
            <person name="Grau M."/>
            <person name="Mikheyev A.S."/>
        </authorList>
    </citation>
    <scope>NUCLEOTIDE SEQUENCE</scope>
    <source>
        <tissue evidence="10">Venom_gland</tissue>
    </source>
</reference>
<feature type="compositionally biased region" description="Polar residues" evidence="7">
    <location>
        <begin position="109"/>
        <end position="122"/>
    </location>
</feature>
<protein>
    <recommendedName>
        <fullName evidence="3 6">Origin recognition complex subunit 2</fullName>
    </recommendedName>
</protein>
<organism evidence="10">
    <name type="scientific">Micrurus corallinus</name>
    <name type="common">Brazilian coral snake</name>
    <dbReference type="NCBI Taxonomy" id="54390"/>
    <lineage>
        <taxon>Eukaryota</taxon>
        <taxon>Metazoa</taxon>
        <taxon>Chordata</taxon>
        <taxon>Craniata</taxon>
        <taxon>Vertebrata</taxon>
        <taxon>Euteleostomi</taxon>
        <taxon>Lepidosauria</taxon>
        <taxon>Squamata</taxon>
        <taxon>Bifurcata</taxon>
        <taxon>Unidentata</taxon>
        <taxon>Episquamata</taxon>
        <taxon>Toxicofera</taxon>
        <taxon>Serpentes</taxon>
        <taxon>Colubroidea</taxon>
        <taxon>Elapidae</taxon>
        <taxon>Elapinae</taxon>
        <taxon>Micrurus</taxon>
    </lineage>
</organism>
<dbReference type="InterPro" id="IPR007220">
    <property type="entry name" value="ORC2"/>
</dbReference>
<dbReference type="PANTHER" id="PTHR14052">
    <property type="entry name" value="ORIGIN RECOGNITION COMPLEX SUBUNIT 2"/>
    <property type="match status" value="1"/>
</dbReference>
<evidence type="ECO:0000256" key="7">
    <source>
        <dbReference type="SAM" id="MobiDB-lite"/>
    </source>
</evidence>
<sequence length="547" mass="62262">MSNPNIKRINILEVKFVADEDVLRHISEDAGLKVRKLSVPHTLEIKQWVKNLENSSDDEAQDIFKEQDYVTALDVQEPMKNGSSVSGGDVFPFQTPKRPNKMAERVSELIQNSAKNTKQNSLKKLEEKTNTPKSSIKCSSSKDQEDAKRNDLFSKLSYRTRKRMTALNMCSDSESDYSASNSEEEEDDACSVSADETVLPKTPTRSQTSSVPSSKETSAKKPKRCISSNLVEEYFEAHSSSKVLTSDRTLQKLEGKKLDQESLQNLLNNVPVAFAVEREKLMKQYESLFYKWMLQLHLGFNIVLYGLGSKRDLLENFRVSLLQDSVHLVVNGFFPNISIKSDQVDFILKSFKEDVSSELYLLIHNLDSKMLRGDKNQQILGQLSSLSNVYLIASIDHINAPLMWDQAKQSMYNWLWYEMTTFSPYAEETAYENSLLVQHSGSLALSSLTHVLCSLTSNARGIFRLLVEYQLENKDNPSYLGLSFQDLYQRCREAFLVNSDLTLRAQLTEFRDHKLIRTKRGADGVEYLLIPMDAGILVDFVQKDNDV</sequence>
<dbReference type="AlphaFoldDB" id="A0A2D4H3Y4"/>
<dbReference type="PANTHER" id="PTHR14052:SF0">
    <property type="entry name" value="ORIGIN RECOGNITION COMPLEX SUBUNIT 2"/>
    <property type="match status" value="1"/>
</dbReference>
<keyword evidence="5 6" id="KW-0539">Nucleus</keyword>
<feature type="compositionally biased region" description="Low complexity" evidence="7">
    <location>
        <begin position="170"/>
        <end position="181"/>
    </location>
</feature>
<dbReference type="InterPro" id="IPR056772">
    <property type="entry name" value="RecA-like_ORC2"/>
</dbReference>
<feature type="domain" description="Origin recognition complex subunit 2 winged-helix" evidence="9">
    <location>
        <begin position="475"/>
        <end position="534"/>
    </location>
</feature>
<evidence type="ECO:0000256" key="6">
    <source>
        <dbReference type="RuleBase" id="RU368084"/>
    </source>
</evidence>
<evidence type="ECO:0000256" key="4">
    <source>
        <dbReference type="ARBA" id="ARBA00022705"/>
    </source>
</evidence>
<proteinExistence type="inferred from homology"/>
<feature type="region of interest" description="Disordered" evidence="7">
    <location>
        <begin position="170"/>
        <end position="223"/>
    </location>
</feature>
<evidence type="ECO:0000259" key="8">
    <source>
        <dbReference type="Pfam" id="PF04084"/>
    </source>
</evidence>
<dbReference type="EMBL" id="IACJ01161349">
    <property type="protein sequence ID" value="LAA66672.1"/>
    <property type="molecule type" value="Transcribed_RNA"/>
</dbReference>
<dbReference type="GO" id="GO:0003688">
    <property type="term" value="F:DNA replication origin binding"/>
    <property type="evidence" value="ECO:0007669"/>
    <property type="project" value="UniProtKB-UniRule"/>
</dbReference>
<feature type="region of interest" description="Disordered" evidence="7">
    <location>
        <begin position="80"/>
        <end position="144"/>
    </location>
</feature>
<comment type="subunit">
    <text evidence="6">Component of the origin recognition complex (ORC).</text>
</comment>
<accession>A0A2D4H3Y4</accession>
<dbReference type="Pfam" id="PF04084">
    <property type="entry name" value="RecA-like_ORC2"/>
    <property type="match status" value="1"/>
</dbReference>
<reference evidence="10" key="1">
    <citation type="submission" date="2017-07" db="EMBL/GenBank/DDBJ databases">
        <authorList>
            <person name="Mikheyev A."/>
            <person name="Grau M."/>
        </authorList>
    </citation>
    <scope>NUCLEOTIDE SEQUENCE</scope>
    <source>
        <tissue evidence="10">Venom_gland</tissue>
    </source>
</reference>
<keyword evidence="4 6" id="KW-0235">DNA replication</keyword>
<feature type="domain" description="Origin recognition complex subunit 2 RecA-like" evidence="8">
    <location>
        <begin position="341"/>
        <end position="419"/>
    </location>
</feature>
<dbReference type="Pfam" id="PF24882">
    <property type="entry name" value="WHD_ORC2"/>
    <property type="match status" value="1"/>
</dbReference>
<evidence type="ECO:0000259" key="9">
    <source>
        <dbReference type="Pfam" id="PF24882"/>
    </source>
</evidence>
<comment type="function">
    <text evidence="6">Component of the origin recognition complex (ORC) that binds origins of replication. DNA-binding is ATP-dependent. ORC is required to assemble the pre-replication complex necessary to initiate DNA replication.</text>
</comment>